<evidence type="ECO:0000256" key="15">
    <source>
        <dbReference type="ARBA" id="ARBA00023766"/>
    </source>
</evidence>
<dbReference type="SUPFAM" id="SSF52540">
    <property type="entry name" value="P-loop containing nucleoside triphosphate hydrolases"/>
    <property type="match status" value="1"/>
</dbReference>
<dbReference type="Gene3D" id="3.40.50.300">
    <property type="entry name" value="P-loop containing nucleotide triphosphate hydrolases"/>
    <property type="match status" value="1"/>
</dbReference>
<comment type="similarity">
    <text evidence="16">Belongs to the TRAFAC class TrmE-Era-EngA-EngB-Septin-like GTPase superfamily. AIG1/Toc34/Toc159-like paraseptin GTPase family. TOC159 subfamily.</text>
</comment>
<dbReference type="Proteomes" id="UP001151752">
    <property type="component" value="Chromosome 6"/>
</dbReference>
<evidence type="ECO:0000313" key="20">
    <source>
        <dbReference type="Proteomes" id="UP001151752"/>
    </source>
</evidence>
<dbReference type="InterPro" id="IPR024283">
    <property type="entry name" value="TOC159_MAD"/>
</dbReference>
<proteinExistence type="inferred from homology"/>
<keyword evidence="14" id="KW-0472">Membrane</keyword>
<feature type="region of interest" description="Disordered" evidence="17">
    <location>
        <begin position="19"/>
        <end position="73"/>
    </location>
</feature>
<feature type="compositionally biased region" description="Polar residues" evidence="17">
    <location>
        <begin position="19"/>
        <end position="28"/>
    </location>
</feature>
<reference evidence="19" key="2">
    <citation type="journal article" date="2023" name="Int. J. Mol. Sci.">
        <title>De Novo Assembly and Annotation of 11 Diverse Shrub Willow (Salix) Genomes Reveals Novel Gene Organization in Sex-Linked Regions.</title>
        <authorList>
            <person name="Hyden B."/>
            <person name="Feng K."/>
            <person name="Yates T.B."/>
            <person name="Jawdy S."/>
            <person name="Cereghino C."/>
            <person name="Smart L.B."/>
            <person name="Muchero W."/>
        </authorList>
    </citation>
    <scope>NUCLEOTIDE SEQUENCE</scope>
    <source>
        <tissue evidence="19">Shoot tip</tissue>
    </source>
</reference>
<evidence type="ECO:0000256" key="10">
    <source>
        <dbReference type="ARBA" id="ARBA00022842"/>
    </source>
</evidence>
<dbReference type="PANTHER" id="PTHR10903">
    <property type="entry name" value="GTPASE, IMAP FAMILY MEMBER-RELATED"/>
    <property type="match status" value="1"/>
</dbReference>
<dbReference type="EMBL" id="JAPFFM010000009">
    <property type="protein sequence ID" value="KAJ6747350.1"/>
    <property type="molecule type" value="Genomic_DNA"/>
</dbReference>
<evidence type="ECO:0000256" key="14">
    <source>
        <dbReference type="ARBA" id="ARBA00023136"/>
    </source>
</evidence>
<feature type="compositionally biased region" description="Polar residues" evidence="17">
    <location>
        <begin position="62"/>
        <end position="73"/>
    </location>
</feature>
<feature type="compositionally biased region" description="Low complexity" evidence="17">
    <location>
        <begin position="50"/>
        <end position="61"/>
    </location>
</feature>
<evidence type="ECO:0000256" key="16">
    <source>
        <dbReference type="ARBA" id="ARBA00023775"/>
    </source>
</evidence>
<dbReference type="Pfam" id="PF04548">
    <property type="entry name" value="AIG1"/>
    <property type="match status" value="1"/>
</dbReference>
<gene>
    <name evidence="19" type="ORF">OIU74_029745</name>
</gene>
<evidence type="ECO:0000256" key="4">
    <source>
        <dbReference type="ARBA" id="ARBA00022640"/>
    </source>
</evidence>
<keyword evidence="4" id="KW-0934">Plastid</keyword>
<comment type="cofactor">
    <cofactor evidence="1">
        <name>Mg(2+)</name>
        <dbReference type="ChEBI" id="CHEBI:18420"/>
    </cofactor>
</comment>
<dbReference type="AlphaFoldDB" id="A0A9Q0VEK0"/>
<keyword evidence="9" id="KW-1002">Plastid outer membrane</keyword>
<keyword evidence="10" id="KW-0460">Magnesium</keyword>
<accession>A0A9Q0VEK0</accession>
<feature type="region of interest" description="Disordered" evidence="17">
    <location>
        <begin position="463"/>
        <end position="487"/>
    </location>
</feature>
<keyword evidence="5" id="KW-0812">Transmembrane</keyword>
<dbReference type="FunFam" id="3.40.50.300:FF:000413">
    <property type="entry name" value="Translocase of chloroplast 120, chloroplastic"/>
    <property type="match status" value="1"/>
</dbReference>
<evidence type="ECO:0000256" key="11">
    <source>
        <dbReference type="ARBA" id="ARBA00022927"/>
    </source>
</evidence>
<evidence type="ECO:0000256" key="1">
    <source>
        <dbReference type="ARBA" id="ARBA00001946"/>
    </source>
</evidence>
<keyword evidence="6" id="KW-0479">Metal-binding</keyword>
<dbReference type="PROSITE" id="PS51720">
    <property type="entry name" value="G_AIG1"/>
    <property type="match status" value="1"/>
</dbReference>
<evidence type="ECO:0000256" key="12">
    <source>
        <dbReference type="ARBA" id="ARBA00022989"/>
    </source>
</evidence>
<dbReference type="GO" id="GO:0045036">
    <property type="term" value="P:protein targeting to chloroplast"/>
    <property type="evidence" value="ECO:0007669"/>
    <property type="project" value="TreeGrafter"/>
</dbReference>
<dbReference type="GO" id="GO:0046872">
    <property type="term" value="F:metal ion binding"/>
    <property type="evidence" value="ECO:0007669"/>
    <property type="project" value="UniProtKB-KW"/>
</dbReference>
<evidence type="ECO:0000256" key="9">
    <source>
        <dbReference type="ARBA" id="ARBA00022805"/>
    </source>
</evidence>
<feature type="domain" description="AIG1-type G" evidence="18">
    <location>
        <begin position="165"/>
        <end position="395"/>
    </location>
</feature>
<evidence type="ECO:0000256" key="6">
    <source>
        <dbReference type="ARBA" id="ARBA00022723"/>
    </source>
</evidence>
<feature type="compositionally biased region" description="Basic and acidic residues" evidence="17">
    <location>
        <begin position="463"/>
        <end position="472"/>
    </location>
</feature>
<evidence type="ECO:0000256" key="7">
    <source>
        <dbReference type="ARBA" id="ARBA00022741"/>
    </source>
</evidence>
<comment type="caution">
    <text evidence="19">The sequence shown here is derived from an EMBL/GenBank/DDBJ whole genome shotgun (WGS) entry which is preliminary data.</text>
</comment>
<keyword evidence="2" id="KW-0813">Transport</keyword>
<dbReference type="GO" id="GO:0009707">
    <property type="term" value="C:chloroplast outer membrane"/>
    <property type="evidence" value="ECO:0007669"/>
    <property type="project" value="UniProtKB-SubCell"/>
</dbReference>
<keyword evidence="13" id="KW-0342">GTP-binding</keyword>
<evidence type="ECO:0000256" key="13">
    <source>
        <dbReference type="ARBA" id="ARBA00023134"/>
    </source>
</evidence>
<keyword evidence="20" id="KW-1185">Reference proteome</keyword>
<sequence>MKGIRDWVFGQLLSKSLASTRPLSSSGGFFSEEPVNEESDDPAHMAQLEPSSPTSDTSFSSNCNQETGSPQSLEQVAADSYQPNHGVEVKKANSLTKIEDLRINFFRLLLRFGQSHDNLLVAKVLHRLHLAAAIRLGESNLKRVKVDGARTVAAEQEASGIPELNFSLRILVLGKTGVGKSATINSVFDQTKALTDAFRPATERIKEVVGSINGVKLTFIDTPGFLPSSTSNLRRNRKIMLSVRRFIRKSPPDIVLFFERLDFINTGYCDFPLLKLMTEVFDNAIWFNTILVMTHGSSTPEGPTGYPISYESYVTQCTGLMQHYINQAVPNSKLENPVVLVENNPHCKKNFMGESILPNGQVWKSHFLLLCICTKVLGDANTLLEFEGGIELGPLITPWKPDVDGILLSDADEEDDYDQLPPIRILTKSQFEKLTKSQKKDYLDELDYRETLYLKKQLKEESRRQRERKLSEEEIFGEDNDSDHQQASPEAVLLPDMAVPPSFDSDCTIHRYRCLVTSDQWLVRPVLDPQGWDHDVSFDGVNMETAIEIRKNVHASITGQMSKDKQDFSIQSECAAAYADPRGQTYSVGLDVQSSGKGMIYTVHSNTKLKNLKQNVTECGVSLTSFGNKYYVGTKLEDTMLVGKQLKFVVNAGQMRCSEQVAYGGSLEATLRGGDYPVRDDRISLSMSALSFKKEMVLGGGIQSEFRPIRGLKMAVNANLNSQNMGQVNIKISSSEHIEIALIAVFSIFKAILHKKRTENKSREELEMG</sequence>
<keyword evidence="3" id="KW-0150">Chloroplast</keyword>
<dbReference type="InterPro" id="IPR006703">
    <property type="entry name" value="G_AIG1"/>
</dbReference>
<dbReference type="InterPro" id="IPR027417">
    <property type="entry name" value="P-loop_NTPase"/>
</dbReference>
<evidence type="ECO:0000256" key="8">
    <source>
        <dbReference type="ARBA" id="ARBA00022801"/>
    </source>
</evidence>
<protein>
    <submittedName>
        <fullName evidence="19">TRANSLOCASE OF CHLOROPLAST 90 CHLOROPLASTIC</fullName>
    </submittedName>
</protein>
<evidence type="ECO:0000259" key="18">
    <source>
        <dbReference type="PROSITE" id="PS51720"/>
    </source>
</evidence>
<keyword evidence="8" id="KW-0378">Hydrolase</keyword>
<evidence type="ECO:0000256" key="2">
    <source>
        <dbReference type="ARBA" id="ARBA00022448"/>
    </source>
</evidence>
<dbReference type="GO" id="GO:0005525">
    <property type="term" value="F:GTP binding"/>
    <property type="evidence" value="ECO:0007669"/>
    <property type="project" value="UniProtKB-KW"/>
</dbReference>
<organism evidence="19 20">
    <name type="scientific">Salix koriyanagi</name>
    <dbReference type="NCBI Taxonomy" id="2511006"/>
    <lineage>
        <taxon>Eukaryota</taxon>
        <taxon>Viridiplantae</taxon>
        <taxon>Streptophyta</taxon>
        <taxon>Embryophyta</taxon>
        <taxon>Tracheophyta</taxon>
        <taxon>Spermatophyta</taxon>
        <taxon>Magnoliopsida</taxon>
        <taxon>eudicotyledons</taxon>
        <taxon>Gunneridae</taxon>
        <taxon>Pentapetalae</taxon>
        <taxon>rosids</taxon>
        <taxon>fabids</taxon>
        <taxon>Malpighiales</taxon>
        <taxon>Salicaceae</taxon>
        <taxon>Saliceae</taxon>
        <taxon>Salix</taxon>
    </lineage>
</organism>
<dbReference type="InterPro" id="IPR045058">
    <property type="entry name" value="GIMA/IAN/Toc"/>
</dbReference>
<dbReference type="PANTHER" id="PTHR10903:SF68">
    <property type="entry name" value="TRANSLOCASE OF CHLOROPLAST 90, CHLOROPLASTIC"/>
    <property type="match status" value="1"/>
</dbReference>
<comment type="subcellular location">
    <subcellularLocation>
        <location evidence="15">Plastid</location>
        <location evidence="15">Chloroplast outer membrane</location>
        <topology evidence="15">Single-pass membrane protein</topology>
    </subcellularLocation>
</comment>
<evidence type="ECO:0000256" key="3">
    <source>
        <dbReference type="ARBA" id="ARBA00022528"/>
    </source>
</evidence>
<name>A0A9Q0VEK0_9ROSI</name>
<evidence type="ECO:0000313" key="19">
    <source>
        <dbReference type="EMBL" id="KAJ6747350.1"/>
    </source>
</evidence>
<evidence type="ECO:0000256" key="5">
    <source>
        <dbReference type="ARBA" id="ARBA00022692"/>
    </source>
</evidence>
<keyword evidence="7" id="KW-0547">Nucleotide-binding</keyword>
<dbReference type="Pfam" id="PF11886">
    <property type="entry name" value="TOC159_MAD"/>
    <property type="match status" value="1"/>
</dbReference>
<evidence type="ECO:0000256" key="17">
    <source>
        <dbReference type="SAM" id="MobiDB-lite"/>
    </source>
</evidence>
<keyword evidence="11" id="KW-0653">Protein transport</keyword>
<reference evidence="19" key="1">
    <citation type="submission" date="2022-11" db="EMBL/GenBank/DDBJ databases">
        <authorList>
            <person name="Hyden B.L."/>
            <person name="Feng K."/>
            <person name="Yates T."/>
            <person name="Jawdy S."/>
            <person name="Smart L.B."/>
            <person name="Muchero W."/>
        </authorList>
    </citation>
    <scope>NUCLEOTIDE SEQUENCE</scope>
    <source>
        <tissue evidence="19">Shoot tip</tissue>
    </source>
</reference>
<dbReference type="GO" id="GO:0015031">
    <property type="term" value="P:protein transport"/>
    <property type="evidence" value="ECO:0007669"/>
    <property type="project" value="UniProtKB-KW"/>
</dbReference>
<dbReference type="GO" id="GO:0016787">
    <property type="term" value="F:hydrolase activity"/>
    <property type="evidence" value="ECO:0007669"/>
    <property type="project" value="UniProtKB-KW"/>
</dbReference>
<keyword evidence="12" id="KW-1133">Transmembrane helix</keyword>